<accession>A0A160JCZ2</accession>
<gene>
    <name evidence="2" type="ORF">A6A40_00710</name>
</gene>
<protein>
    <submittedName>
        <fullName evidence="2">Uncharacterized protein</fullName>
    </submittedName>
</protein>
<evidence type="ECO:0000313" key="3">
    <source>
        <dbReference type="Proteomes" id="UP000077405"/>
    </source>
</evidence>
<dbReference type="EMBL" id="CP015285">
    <property type="protein sequence ID" value="ANC90548.2"/>
    <property type="molecule type" value="Genomic_DNA"/>
</dbReference>
<evidence type="ECO:0000313" key="2">
    <source>
        <dbReference type="EMBL" id="ANC90548.2"/>
    </source>
</evidence>
<name>A0A160JCZ2_9PROT</name>
<organism evidence="2 3">
    <name type="scientific">Azospirillum humicireducens</name>
    <dbReference type="NCBI Taxonomy" id="1226968"/>
    <lineage>
        <taxon>Bacteria</taxon>
        <taxon>Pseudomonadati</taxon>
        <taxon>Pseudomonadota</taxon>
        <taxon>Alphaproteobacteria</taxon>
        <taxon>Rhodospirillales</taxon>
        <taxon>Azospirillaceae</taxon>
        <taxon>Azospirillum</taxon>
    </lineage>
</organism>
<dbReference type="KEGG" id="ahu:A6A40_00710"/>
<feature type="region of interest" description="Disordered" evidence="1">
    <location>
        <begin position="135"/>
        <end position="163"/>
    </location>
</feature>
<reference evidence="2 3" key="1">
    <citation type="journal article" date="2013" name="Int. J. Syst. Evol. Microbiol.">
        <title>Azospirillum humicireducens sp. nov., a nitrogen-fixing bacterium isolated from a microbial fuel cell.</title>
        <authorList>
            <person name="Zhou S."/>
            <person name="Han L."/>
            <person name="Wang Y."/>
            <person name="Yang G."/>
            <person name="Zhuang L."/>
            <person name="Hu P."/>
        </authorList>
    </citation>
    <scope>NUCLEOTIDE SEQUENCE [LARGE SCALE GENOMIC DNA]</scope>
    <source>
        <strain evidence="2 3">SgZ-5</strain>
    </source>
</reference>
<evidence type="ECO:0000256" key="1">
    <source>
        <dbReference type="SAM" id="MobiDB-lite"/>
    </source>
</evidence>
<proteinExistence type="predicted"/>
<sequence>MEGKMAGIGQIGGMLPLLSNMIPVSPARAAPDPDVIRKARAAMERMKAEPDAAQTARFFATKAHSVLRRNGEIAAIQWCDGTTEVRKPTGQAWDKERLIQQGMSAGLSQGQMNDLYVRDLAKTLGAGVSIDRYDGRADAPNRRDLMDSPVSGPARGRRLSLVA</sequence>
<dbReference type="Proteomes" id="UP000077405">
    <property type="component" value="Chromosome"/>
</dbReference>
<keyword evidence="3" id="KW-1185">Reference proteome</keyword>
<dbReference type="AlphaFoldDB" id="A0A160JCZ2"/>
<feature type="compositionally biased region" description="Basic and acidic residues" evidence="1">
    <location>
        <begin position="135"/>
        <end position="146"/>
    </location>
</feature>